<dbReference type="Proteomes" id="UP000254033">
    <property type="component" value="Unassembled WGS sequence"/>
</dbReference>
<dbReference type="RefSeq" id="WP_058443973.1">
    <property type="nucleotide sequence ID" value="NZ_CAAAHT010000039.1"/>
</dbReference>
<dbReference type="HAMAP" id="MF_00165">
    <property type="entry name" value="Thymidylate_kinase"/>
    <property type="match status" value="1"/>
</dbReference>
<sequence>MIERGQFIVVEGLEGAGKSTALQTIKHYLESFVPELILTREPGGTRVGEHVRQLLKERVEGEALEPRCELLMFYAARVQLLEQVIRPALSKGAWVLADRFELSTFAYQGGGRKLDKQMIKHLSTFCLQGFKPDLILFLDINPEQGLGRIKERGETDRIEQESLAFFTDVYNAYHEMIRGMDNVVCIDAGQTMETVQESILSTLKTCVPHNPNAS</sequence>
<proteinExistence type="inferred from homology"/>
<keyword evidence="6 12" id="KW-0547">Nucleotide-binding</keyword>
<dbReference type="GO" id="GO:0005524">
    <property type="term" value="F:ATP binding"/>
    <property type="evidence" value="ECO:0007669"/>
    <property type="project" value="UniProtKB-UniRule"/>
</dbReference>
<evidence type="ECO:0000313" key="19">
    <source>
        <dbReference type="Proteomes" id="UP000254033"/>
    </source>
</evidence>
<evidence type="ECO:0000256" key="2">
    <source>
        <dbReference type="ARBA" id="ARBA00012980"/>
    </source>
</evidence>
<evidence type="ECO:0000256" key="3">
    <source>
        <dbReference type="ARBA" id="ARBA00017144"/>
    </source>
</evidence>
<dbReference type="GO" id="GO:0006233">
    <property type="term" value="P:dTDP biosynthetic process"/>
    <property type="evidence" value="ECO:0007669"/>
    <property type="project" value="InterPro"/>
</dbReference>
<dbReference type="InterPro" id="IPR018094">
    <property type="entry name" value="Thymidylate_kinase"/>
</dbReference>
<comment type="catalytic activity">
    <reaction evidence="10 12">
        <text>dTMP + ATP = dTDP + ADP</text>
        <dbReference type="Rhea" id="RHEA:13517"/>
        <dbReference type="ChEBI" id="CHEBI:30616"/>
        <dbReference type="ChEBI" id="CHEBI:58369"/>
        <dbReference type="ChEBI" id="CHEBI:63528"/>
        <dbReference type="ChEBI" id="CHEBI:456216"/>
        <dbReference type="EC" id="2.7.4.9"/>
    </reaction>
</comment>
<dbReference type="FunFam" id="3.40.50.300:FF:000225">
    <property type="entry name" value="Thymidylate kinase"/>
    <property type="match status" value="1"/>
</dbReference>
<dbReference type="GO" id="GO:0005829">
    <property type="term" value="C:cytosol"/>
    <property type="evidence" value="ECO:0007669"/>
    <property type="project" value="TreeGrafter"/>
</dbReference>
<dbReference type="EMBL" id="LNYB01000022">
    <property type="protein sequence ID" value="KTD02694.1"/>
    <property type="molecule type" value="Genomic_DNA"/>
</dbReference>
<dbReference type="Proteomes" id="UP000251942">
    <property type="component" value="Unassembled WGS sequence"/>
</dbReference>
<organism evidence="14 17">
    <name type="scientific">Legionella feeleii</name>
    <dbReference type="NCBI Taxonomy" id="453"/>
    <lineage>
        <taxon>Bacteria</taxon>
        <taxon>Pseudomonadati</taxon>
        <taxon>Pseudomonadota</taxon>
        <taxon>Gammaproteobacteria</taxon>
        <taxon>Legionellales</taxon>
        <taxon>Legionellaceae</taxon>
        <taxon>Legionella</taxon>
    </lineage>
</organism>
<dbReference type="Pfam" id="PF02223">
    <property type="entry name" value="Thymidylate_kin"/>
    <property type="match status" value="1"/>
</dbReference>
<dbReference type="OrthoDB" id="9774907at2"/>
<name>A0A0W0U4P5_9GAMM</name>
<feature type="binding site" evidence="12">
    <location>
        <begin position="12"/>
        <end position="19"/>
    </location>
    <ligand>
        <name>ATP</name>
        <dbReference type="ChEBI" id="CHEBI:30616"/>
    </ligand>
</feature>
<feature type="domain" description="Thymidylate kinase-like" evidence="13">
    <location>
        <begin position="10"/>
        <end position="199"/>
    </location>
</feature>
<dbReference type="SUPFAM" id="SSF52540">
    <property type="entry name" value="P-loop containing nucleoside triphosphate hydrolases"/>
    <property type="match status" value="1"/>
</dbReference>
<dbReference type="GO" id="GO:0006227">
    <property type="term" value="P:dUDP biosynthetic process"/>
    <property type="evidence" value="ECO:0007669"/>
    <property type="project" value="TreeGrafter"/>
</dbReference>
<evidence type="ECO:0000256" key="4">
    <source>
        <dbReference type="ARBA" id="ARBA00022679"/>
    </source>
</evidence>
<evidence type="ECO:0000256" key="10">
    <source>
        <dbReference type="ARBA" id="ARBA00048743"/>
    </source>
</evidence>
<evidence type="ECO:0000259" key="13">
    <source>
        <dbReference type="Pfam" id="PF02223"/>
    </source>
</evidence>
<evidence type="ECO:0000256" key="7">
    <source>
        <dbReference type="ARBA" id="ARBA00022777"/>
    </source>
</evidence>
<dbReference type="PANTHER" id="PTHR10344">
    <property type="entry name" value="THYMIDYLATE KINASE"/>
    <property type="match status" value="1"/>
</dbReference>
<evidence type="ECO:0000313" key="15">
    <source>
        <dbReference type="EMBL" id="SPX59747.1"/>
    </source>
</evidence>
<evidence type="ECO:0000256" key="8">
    <source>
        <dbReference type="ARBA" id="ARBA00022840"/>
    </source>
</evidence>
<accession>A0A0W0U4P5</accession>
<dbReference type="CDD" id="cd01672">
    <property type="entry name" value="TMPK"/>
    <property type="match status" value="1"/>
</dbReference>
<dbReference type="PATRIC" id="fig|453.4.peg.784"/>
<evidence type="ECO:0000256" key="5">
    <source>
        <dbReference type="ARBA" id="ARBA00022727"/>
    </source>
</evidence>
<dbReference type="EMBL" id="UASS01000002">
    <property type="protein sequence ID" value="SPX59747.1"/>
    <property type="molecule type" value="Genomic_DNA"/>
</dbReference>
<dbReference type="EC" id="2.7.4.9" evidence="2 12"/>
<reference evidence="14 17" key="1">
    <citation type="submission" date="2015-11" db="EMBL/GenBank/DDBJ databases">
        <title>Genomic analysis of 38 Legionella species identifies large and diverse effector repertoires.</title>
        <authorList>
            <person name="Burstein D."/>
            <person name="Amaro F."/>
            <person name="Zusman T."/>
            <person name="Lifshitz Z."/>
            <person name="Cohen O."/>
            <person name="Gilbert J.A."/>
            <person name="Pupko T."/>
            <person name="Shuman H.A."/>
            <person name="Segal G."/>
        </authorList>
    </citation>
    <scope>NUCLEOTIDE SEQUENCE [LARGE SCALE GENOMIC DNA]</scope>
    <source>
        <strain evidence="14 17">WO-44C</strain>
    </source>
</reference>
<dbReference type="AlphaFoldDB" id="A0A0W0U4P5"/>
<gene>
    <name evidence="12 14" type="primary">tmk</name>
    <name evidence="14" type="ORF">Lfee_0721</name>
    <name evidence="16" type="ORF">NCTC11978_01547</name>
    <name evidence="15" type="ORF">NCTC12022_00458</name>
</gene>
<evidence type="ECO:0000256" key="6">
    <source>
        <dbReference type="ARBA" id="ARBA00022741"/>
    </source>
</evidence>
<dbReference type="Gene3D" id="3.40.50.300">
    <property type="entry name" value="P-loop containing nucleotide triphosphate hydrolases"/>
    <property type="match status" value="1"/>
</dbReference>
<evidence type="ECO:0000313" key="17">
    <source>
        <dbReference type="Proteomes" id="UP000054698"/>
    </source>
</evidence>
<comment type="function">
    <text evidence="11 12">Phosphorylation of dTMP to form dTDP in both de novo and salvage pathways of dTTP synthesis.</text>
</comment>
<dbReference type="STRING" id="453.Lfee_0721"/>
<dbReference type="Proteomes" id="UP000054698">
    <property type="component" value="Unassembled WGS sequence"/>
</dbReference>
<protein>
    <recommendedName>
        <fullName evidence="3 12">Thymidylate kinase</fullName>
        <ecNumber evidence="2 12">2.7.4.9</ecNumber>
    </recommendedName>
    <alternativeName>
        <fullName evidence="9 12">dTMP kinase</fullName>
    </alternativeName>
</protein>
<keyword evidence="7 12" id="KW-0418">Kinase</keyword>
<dbReference type="EMBL" id="UGNY01000001">
    <property type="protein sequence ID" value="STX38363.1"/>
    <property type="molecule type" value="Genomic_DNA"/>
</dbReference>
<evidence type="ECO:0000313" key="14">
    <source>
        <dbReference type="EMBL" id="KTD02694.1"/>
    </source>
</evidence>
<keyword evidence="17" id="KW-1185">Reference proteome</keyword>
<dbReference type="PANTHER" id="PTHR10344:SF4">
    <property type="entry name" value="UMP-CMP KINASE 2, MITOCHONDRIAL"/>
    <property type="match status" value="1"/>
</dbReference>
<dbReference type="InterPro" id="IPR039430">
    <property type="entry name" value="Thymidylate_kin-like_dom"/>
</dbReference>
<dbReference type="GO" id="GO:0006235">
    <property type="term" value="P:dTTP biosynthetic process"/>
    <property type="evidence" value="ECO:0007669"/>
    <property type="project" value="UniProtKB-UniRule"/>
</dbReference>
<comment type="similarity">
    <text evidence="1 12">Belongs to the thymidylate kinase family.</text>
</comment>
<keyword evidence="5 12" id="KW-0545">Nucleotide biosynthesis</keyword>
<evidence type="ECO:0000313" key="16">
    <source>
        <dbReference type="EMBL" id="STX38363.1"/>
    </source>
</evidence>
<evidence type="ECO:0000256" key="1">
    <source>
        <dbReference type="ARBA" id="ARBA00009776"/>
    </source>
</evidence>
<reference evidence="18 19" key="2">
    <citation type="submission" date="2018-06" db="EMBL/GenBank/DDBJ databases">
        <authorList>
            <consortium name="Pathogen Informatics"/>
            <person name="Doyle S."/>
        </authorList>
    </citation>
    <scope>NUCLEOTIDE SEQUENCE [LARGE SCALE GENOMIC DNA]</scope>
    <source>
        <strain evidence="16 19">NCTC11978</strain>
        <strain evidence="15 18">NCTC12022</strain>
    </source>
</reference>
<evidence type="ECO:0000256" key="9">
    <source>
        <dbReference type="ARBA" id="ARBA00029962"/>
    </source>
</evidence>
<dbReference type="InterPro" id="IPR027417">
    <property type="entry name" value="P-loop_NTPase"/>
</dbReference>
<evidence type="ECO:0000256" key="11">
    <source>
        <dbReference type="ARBA" id="ARBA00057735"/>
    </source>
</evidence>
<dbReference type="NCBIfam" id="TIGR00041">
    <property type="entry name" value="DTMP_kinase"/>
    <property type="match status" value="1"/>
</dbReference>
<dbReference type="GO" id="GO:0004798">
    <property type="term" value="F:dTMP kinase activity"/>
    <property type="evidence" value="ECO:0007669"/>
    <property type="project" value="UniProtKB-UniRule"/>
</dbReference>
<evidence type="ECO:0000313" key="18">
    <source>
        <dbReference type="Proteomes" id="UP000251942"/>
    </source>
</evidence>
<evidence type="ECO:0000256" key="12">
    <source>
        <dbReference type="HAMAP-Rule" id="MF_00165"/>
    </source>
</evidence>
<keyword evidence="8 12" id="KW-0067">ATP-binding</keyword>
<keyword evidence="4 12" id="KW-0808">Transferase</keyword>